<dbReference type="GO" id="GO:0046872">
    <property type="term" value="F:metal ion binding"/>
    <property type="evidence" value="ECO:0007669"/>
    <property type="project" value="UniProtKB-KW"/>
</dbReference>
<evidence type="ECO:0000256" key="2">
    <source>
        <dbReference type="ARBA" id="ARBA00022723"/>
    </source>
</evidence>
<dbReference type="eggNOG" id="COG0346">
    <property type="taxonomic scope" value="Bacteria"/>
</dbReference>
<keyword evidence="4" id="KW-0413">Isomerase</keyword>
<dbReference type="Pfam" id="PF13669">
    <property type="entry name" value="Glyoxalase_4"/>
    <property type="match status" value="1"/>
</dbReference>
<keyword evidence="2" id="KW-0479">Metal-binding</keyword>
<evidence type="ECO:0000259" key="3">
    <source>
        <dbReference type="PROSITE" id="PS51819"/>
    </source>
</evidence>
<dbReference type="NCBIfam" id="TIGR03081">
    <property type="entry name" value="metmalonyl_epim"/>
    <property type="match status" value="1"/>
</dbReference>
<dbReference type="KEGG" id="ddf:DEFDS_1935"/>
<dbReference type="GO" id="GO:0046491">
    <property type="term" value="P:L-methylmalonyl-CoA metabolic process"/>
    <property type="evidence" value="ECO:0007669"/>
    <property type="project" value="TreeGrafter"/>
</dbReference>
<dbReference type="PROSITE" id="PS51819">
    <property type="entry name" value="VOC"/>
    <property type="match status" value="1"/>
</dbReference>
<feature type="domain" description="VOC" evidence="3">
    <location>
        <begin position="4"/>
        <end position="131"/>
    </location>
</feature>
<dbReference type="Proteomes" id="UP000001520">
    <property type="component" value="Chromosome"/>
</dbReference>
<dbReference type="InterPro" id="IPR051785">
    <property type="entry name" value="MMCE/EMCE_epimerase"/>
</dbReference>
<dbReference type="Gene3D" id="3.10.180.10">
    <property type="entry name" value="2,3-Dihydroxybiphenyl 1,2-Dioxygenase, domain 1"/>
    <property type="match status" value="1"/>
</dbReference>
<dbReference type="InterPro" id="IPR037523">
    <property type="entry name" value="VOC_core"/>
</dbReference>
<dbReference type="PANTHER" id="PTHR43048">
    <property type="entry name" value="METHYLMALONYL-COA EPIMERASE"/>
    <property type="match status" value="1"/>
</dbReference>
<proteinExistence type="inferred from homology"/>
<reference evidence="4 5" key="1">
    <citation type="journal article" date="2010" name="DNA Res.">
        <title>Bacterial lifestyle in a deep-sea hydrothermal vent chimney revealed by the genome sequence of the thermophilic bacterium Deferribacter desulfuricans SSM1.</title>
        <authorList>
            <person name="Takaki Y."/>
            <person name="Shimamura S."/>
            <person name="Nakagawa S."/>
            <person name="Fukuhara Y."/>
            <person name="Horikawa H."/>
            <person name="Ankai A."/>
            <person name="Harada T."/>
            <person name="Hosoyama A."/>
            <person name="Oguchi A."/>
            <person name="Fukui S."/>
            <person name="Fujita N."/>
            <person name="Takami H."/>
            <person name="Takai K."/>
        </authorList>
    </citation>
    <scope>NUCLEOTIDE SEQUENCE [LARGE SCALE GENOMIC DNA]</scope>
    <source>
        <strain evidence="5">DSM 14783 / JCM 11476 / NBRC 101012 / SSM1</strain>
    </source>
</reference>
<organism evidence="4 5">
    <name type="scientific">Deferribacter desulfuricans (strain DSM 14783 / JCM 11476 / NBRC 101012 / SSM1)</name>
    <dbReference type="NCBI Taxonomy" id="639282"/>
    <lineage>
        <taxon>Bacteria</taxon>
        <taxon>Pseudomonadati</taxon>
        <taxon>Deferribacterota</taxon>
        <taxon>Deferribacteres</taxon>
        <taxon>Deferribacterales</taxon>
        <taxon>Deferribacteraceae</taxon>
        <taxon>Deferribacter</taxon>
    </lineage>
</organism>
<dbReference type="InterPro" id="IPR017515">
    <property type="entry name" value="MeMalonyl-CoA_epimerase"/>
</dbReference>
<evidence type="ECO:0000256" key="1">
    <source>
        <dbReference type="ARBA" id="ARBA00009308"/>
    </source>
</evidence>
<dbReference type="PANTHER" id="PTHR43048:SF3">
    <property type="entry name" value="METHYLMALONYL-COA EPIMERASE, MITOCHONDRIAL"/>
    <property type="match status" value="1"/>
</dbReference>
<dbReference type="EC" id="5.1.99.1" evidence="4"/>
<dbReference type="SUPFAM" id="SSF54593">
    <property type="entry name" value="Glyoxalase/Bleomycin resistance protein/Dihydroxybiphenyl dioxygenase"/>
    <property type="match status" value="1"/>
</dbReference>
<evidence type="ECO:0000313" key="5">
    <source>
        <dbReference type="Proteomes" id="UP000001520"/>
    </source>
</evidence>
<dbReference type="RefSeq" id="WP_013008631.1">
    <property type="nucleotide sequence ID" value="NC_013939.1"/>
</dbReference>
<dbReference type="AlphaFoldDB" id="D3P9J6"/>
<accession>D3P9J6</accession>
<evidence type="ECO:0000313" key="4">
    <source>
        <dbReference type="EMBL" id="BAI81386.1"/>
    </source>
</evidence>
<dbReference type="GO" id="GO:0004493">
    <property type="term" value="F:methylmalonyl-CoA epimerase activity"/>
    <property type="evidence" value="ECO:0007669"/>
    <property type="project" value="UniProtKB-EC"/>
</dbReference>
<protein>
    <submittedName>
        <fullName evidence="4">Methylmalonyl-CoA epimerase</fullName>
        <ecNumber evidence="4">5.1.99.1</ecNumber>
    </submittedName>
</protein>
<keyword evidence="5" id="KW-1185">Reference proteome</keyword>
<dbReference type="OrthoDB" id="332982at2"/>
<dbReference type="EMBL" id="AP011529">
    <property type="protein sequence ID" value="BAI81386.1"/>
    <property type="molecule type" value="Genomic_DNA"/>
</dbReference>
<dbReference type="InterPro" id="IPR029068">
    <property type="entry name" value="Glyas_Bleomycin-R_OHBP_Dase"/>
</dbReference>
<name>D3P9J6_DEFDS</name>
<gene>
    <name evidence="4" type="ordered locus">DEFDS_1935</name>
</gene>
<dbReference type="STRING" id="639282.DEFDS_1935"/>
<dbReference type="CDD" id="cd07249">
    <property type="entry name" value="MMCE"/>
    <property type="match status" value="1"/>
</dbReference>
<dbReference type="HOGENOM" id="CLU_046006_5_2_0"/>
<comment type="similarity">
    <text evidence="1">Belongs to the methylmalonyl-CoA epimerase family.</text>
</comment>
<sequence length="135" mass="15042">MLKKIDHIGIAVKNIDEALSLYKTLGITPYHFEEVESQKVKTAFIKVGESNIELLEPTSPDSPIAKFIEKKGEGIHHIAYLVDDVKSCLENLKEKGFKLIDEEPKAGAHGKLIAFVHPKSTNGVLMELCEHAKKH</sequence>